<dbReference type="Pfam" id="PF00383">
    <property type="entry name" value="dCMP_cyt_deam_1"/>
    <property type="match status" value="1"/>
</dbReference>
<dbReference type="GO" id="GO:0003824">
    <property type="term" value="F:catalytic activity"/>
    <property type="evidence" value="ECO:0007669"/>
    <property type="project" value="InterPro"/>
</dbReference>
<sequence>MLSKSDYKHFEKAKKIAHVSDFYKVHIGCVAVYQNSIIGVGCNTKKTHPIQKYYNRFRNSWDDNEINPSLHAEINCLNSIRHLDVNFHKVKLYIFRNRKCCTFGMARPCPSCMAAIKDLGIRHIYYTTNDGYAYEEL</sequence>
<accession>A0A8S5N3B7</accession>
<protein>
    <submittedName>
        <fullName evidence="2">Cytosine/adenosine deaminase</fullName>
    </submittedName>
</protein>
<reference evidence="2" key="1">
    <citation type="journal article" date="2021" name="Proc. Natl. Acad. Sci. U.S.A.">
        <title>A Catalog of Tens of Thousands of Viruses from Human Metagenomes Reveals Hidden Associations with Chronic Diseases.</title>
        <authorList>
            <person name="Tisza M.J."/>
            <person name="Buck C.B."/>
        </authorList>
    </citation>
    <scope>NUCLEOTIDE SEQUENCE</scope>
    <source>
        <strain evidence="2">CtRuT6</strain>
    </source>
</reference>
<dbReference type="PROSITE" id="PS51747">
    <property type="entry name" value="CYT_DCMP_DEAMINASES_2"/>
    <property type="match status" value="1"/>
</dbReference>
<feature type="domain" description="CMP/dCMP-type deaminase" evidence="1">
    <location>
        <begin position="4"/>
        <end position="137"/>
    </location>
</feature>
<evidence type="ECO:0000313" key="2">
    <source>
        <dbReference type="EMBL" id="DAD88831.1"/>
    </source>
</evidence>
<name>A0A8S5N3B7_9CAUD</name>
<dbReference type="SUPFAM" id="SSF53927">
    <property type="entry name" value="Cytidine deaminase-like"/>
    <property type="match status" value="1"/>
</dbReference>
<evidence type="ECO:0000259" key="1">
    <source>
        <dbReference type="PROSITE" id="PS51747"/>
    </source>
</evidence>
<dbReference type="InterPro" id="IPR016193">
    <property type="entry name" value="Cytidine_deaminase-like"/>
</dbReference>
<dbReference type="InterPro" id="IPR002125">
    <property type="entry name" value="CMP_dCMP_dom"/>
</dbReference>
<dbReference type="Gene3D" id="3.40.140.10">
    <property type="entry name" value="Cytidine Deaminase, domain 2"/>
    <property type="match status" value="1"/>
</dbReference>
<dbReference type="EMBL" id="BK015049">
    <property type="protein sequence ID" value="DAD88831.1"/>
    <property type="molecule type" value="Genomic_DNA"/>
</dbReference>
<organism evidence="2">
    <name type="scientific">Siphoviridae sp. ctRuT6</name>
    <dbReference type="NCBI Taxonomy" id="2826339"/>
    <lineage>
        <taxon>Viruses</taxon>
        <taxon>Duplodnaviria</taxon>
        <taxon>Heunggongvirae</taxon>
        <taxon>Uroviricota</taxon>
        <taxon>Caudoviricetes</taxon>
    </lineage>
</organism>
<proteinExistence type="predicted"/>